<dbReference type="RefSeq" id="WP_256620026.1">
    <property type="nucleotide sequence ID" value="NZ_JANIBC010000013.1"/>
</dbReference>
<dbReference type="PROSITE" id="PS51257">
    <property type="entry name" value="PROKAR_LIPOPROTEIN"/>
    <property type="match status" value="1"/>
</dbReference>
<feature type="domain" description="Pyrrolo-quinoline quinone repeat" evidence="3">
    <location>
        <begin position="387"/>
        <end position="448"/>
    </location>
</feature>
<comment type="caution">
    <text evidence="4">The sequence shown here is derived from an EMBL/GenBank/DDBJ whole genome shotgun (WGS) entry which is preliminary data.</text>
</comment>
<feature type="signal peptide" evidence="2">
    <location>
        <begin position="1"/>
        <end position="20"/>
    </location>
</feature>
<dbReference type="InterPro" id="IPR015943">
    <property type="entry name" value="WD40/YVTN_repeat-like_dom_sf"/>
</dbReference>
<dbReference type="PANTHER" id="PTHR34512:SF30">
    <property type="entry name" value="OUTER MEMBRANE PROTEIN ASSEMBLY FACTOR BAMB"/>
    <property type="match status" value="1"/>
</dbReference>
<gene>
    <name evidence="4" type="ORF">NOG11_12130</name>
</gene>
<feature type="region of interest" description="Disordered" evidence="1">
    <location>
        <begin position="450"/>
        <end position="483"/>
    </location>
</feature>
<evidence type="ECO:0000313" key="4">
    <source>
        <dbReference type="EMBL" id="MCQ8186130.1"/>
    </source>
</evidence>
<evidence type="ECO:0000313" key="5">
    <source>
        <dbReference type="Proteomes" id="UP001142610"/>
    </source>
</evidence>
<evidence type="ECO:0000256" key="2">
    <source>
        <dbReference type="SAM" id="SignalP"/>
    </source>
</evidence>
<dbReference type="InterPro" id="IPR011047">
    <property type="entry name" value="Quinoprotein_ADH-like_sf"/>
</dbReference>
<dbReference type="PANTHER" id="PTHR34512">
    <property type="entry name" value="CELL SURFACE PROTEIN"/>
    <property type="match status" value="1"/>
</dbReference>
<dbReference type="SMART" id="SM00564">
    <property type="entry name" value="PQQ"/>
    <property type="match status" value="7"/>
</dbReference>
<feature type="compositionally biased region" description="Acidic residues" evidence="1">
    <location>
        <begin position="467"/>
        <end position="483"/>
    </location>
</feature>
<protein>
    <submittedName>
        <fullName evidence="4">PQQ-binding-like beta-propeller repeat protein</fullName>
    </submittedName>
</protein>
<dbReference type="SUPFAM" id="SSF50998">
    <property type="entry name" value="Quinoprotein alcohol dehydrogenase-like"/>
    <property type="match status" value="1"/>
</dbReference>
<evidence type="ECO:0000256" key="1">
    <source>
        <dbReference type="SAM" id="MobiDB-lite"/>
    </source>
</evidence>
<dbReference type="InterPro" id="IPR002372">
    <property type="entry name" value="PQQ_rpt_dom"/>
</dbReference>
<dbReference type="AlphaFoldDB" id="A0A9X2LAH2"/>
<feature type="domain" description="Pyrrolo-quinoline quinone repeat" evidence="3">
    <location>
        <begin position="118"/>
        <end position="368"/>
    </location>
</feature>
<dbReference type="InterPro" id="IPR018391">
    <property type="entry name" value="PQQ_b-propeller_rpt"/>
</dbReference>
<dbReference type="EMBL" id="JANIBC010000013">
    <property type="protein sequence ID" value="MCQ8186130.1"/>
    <property type="molecule type" value="Genomic_DNA"/>
</dbReference>
<name>A0A9X2LAH2_9PROT</name>
<evidence type="ECO:0000259" key="3">
    <source>
        <dbReference type="Pfam" id="PF13360"/>
    </source>
</evidence>
<feature type="chain" id="PRO_5040919417" evidence="2">
    <location>
        <begin position="21"/>
        <end position="483"/>
    </location>
</feature>
<reference evidence="4" key="1">
    <citation type="submission" date="2022-07" db="EMBL/GenBank/DDBJ databases">
        <title>Parvularcula maris sp. nov., an algicidal bacterium isolated from seawater.</title>
        <authorList>
            <person name="Li F."/>
        </authorList>
    </citation>
    <scope>NUCLEOTIDE SEQUENCE</scope>
    <source>
        <strain evidence="4">BGMRC 0090</strain>
    </source>
</reference>
<dbReference type="Pfam" id="PF13360">
    <property type="entry name" value="PQQ_2"/>
    <property type="match status" value="2"/>
</dbReference>
<organism evidence="4 5">
    <name type="scientific">Parvularcula maris</name>
    <dbReference type="NCBI Taxonomy" id="2965077"/>
    <lineage>
        <taxon>Bacteria</taxon>
        <taxon>Pseudomonadati</taxon>
        <taxon>Pseudomonadota</taxon>
        <taxon>Alphaproteobacteria</taxon>
        <taxon>Parvularculales</taxon>
        <taxon>Parvularculaceae</taxon>
        <taxon>Parvularcula</taxon>
    </lineage>
</organism>
<proteinExistence type="predicted"/>
<keyword evidence="2" id="KW-0732">Signal</keyword>
<sequence>MRRIALLLGLALLASCSGNGDDEAGEFADAVAVLAAENVITADPALAGQPIELPQAFENTAWEQVGGNPSHAPRHLAAGGEYERVWRSRVVSSKAKGAPVTAPPVTDGERLFFIDAVGVVTAIDTATGDTAWRQDLAPGDTGDKVPFYNMIGRTKLRDIGFGGGSAVVGGRLFVTSGFGFVAALDAATGELLWQTETNGPMRNPPSIADGMVYAVSISNELYALDQETGRERWTYQSFEEAARFLAASAPAVDGASVVVPFSSGEVVSLASQNGRVQWQAVIARTSRLNALSTLGDIAGSPVIDRGAVFAVSQSGQMVGIDARTGEVAWEQPVGGAHTPWVAGETIYVLSNQNTVAAVNRIDGAVRWNEELPLYRNPKKRKKRIVWAGPVLAGNLLYLTSTDGELIGLSPQTGETLASYKLGDGATQPPIVAGGAIYVLLENGQVEAFRPTAPAPVPALPEAPASDEPVELESDAQPSEEEAL</sequence>
<keyword evidence="5" id="KW-1185">Reference proteome</keyword>
<dbReference type="Proteomes" id="UP001142610">
    <property type="component" value="Unassembled WGS sequence"/>
</dbReference>
<dbReference type="Gene3D" id="2.130.10.10">
    <property type="entry name" value="YVTN repeat-like/Quinoprotein amine dehydrogenase"/>
    <property type="match status" value="1"/>
</dbReference>
<accession>A0A9X2LAH2</accession>